<evidence type="ECO:0000313" key="2">
    <source>
        <dbReference type="Proteomes" id="UP001177003"/>
    </source>
</evidence>
<gene>
    <name evidence="1" type="ORF">LSALG_LOCUS31728</name>
</gene>
<dbReference type="Proteomes" id="UP001177003">
    <property type="component" value="Chromosome 7"/>
</dbReference>
<name>A0AA35ZIB3_LACSI</name>
<evidence type="ECO:0000313" key="1">
    <source>
        <dbReference type="EMBL" id="CAI9292669.1"/>
    </source>
</evidence>
<dbReference type="AlphaFoldDB" id="A0AA35ZIB3"/>
<keyword evidence="2" id="KW-1185">Reference proteome</keyword>
<protein>
    <submittedName>
        <fullName evidence="1">Uncharacterized protein</fullName>
    </submittedName>
</protein>
<organism evidence="1 2">
    <name type="scientific">Lactuca saligna</name>
    <name type="common">Willowleaf lettuce</name>
    <dbReference type="NCBI Taxonomy" id="75948"/>
    <lineage>
        <taxon>Eukaryota</taxon>
        <taxon>Viridiplantae</taxon>
        <taxon>Streptophyta</taxon>
        <taxon>Embryophyta</taxon>
        <taxon>Tracheophyta</taxon>
        <taxon>Spermatophyta</taxon>
        <taxon>Magnoliopsida</taxon>
        <taxon>eudicotyledons</taxon>
        <taxon>Gunneridae</taxon>
        <taxon>Pentapetalae</taxon>
        <taxon>asterids</taxon>
        <taxon>campanulids</taxon>
        <taxon>Asterales</taxon>
        <taxon>Asteraceae</taxon>
        <taxon>Cichorioideae</taxon>
        <taxon>Cichorieae</taxon>
        <taxon>Lactucinae</taxon>
        <taxon>Lactuca</taxon>
    </lineage>
</organism>
<sequence length="115" mass="12618">MRKPLNAAPMGSSVVEQIARKGDLISVRLPLVHYLCLCQPPIVERKGTEAAVLPSSGSEGCSFFYPTTITHGGKDFGPLLIGEERNTKTVRNWPMNLNRSQGRATIGGEKLLKRR</sequence>
<reference evidence="1" key="1">
    <citation type="submission" date="2023-04" db="EMBL/GenBank/DDBJ databases">
        <authorList>
            <person name="Vijverberg K."/>
            <person name="Xiong W."/>
            <person name="Schranz E."/>
        </authorList>
    </citation>
    <scope>NUCLEOTIDE SEQUENCE</scope>
</reference>
<dbReference type="EMBL" id="OX465083">
    <property type="protein sequence ID" value="CAI9292669.1"/>
    <property type="molecule type" value="Genomic_DNA"/>
</dbReference>
<proteinExistence type="predicted"/>
<accession>A0AA35ZIB3</accession>